<feature type="domain" description="AAA+ ATPase" evidence="6">
    <location>
        <begin position="61"/>
        <end position="359"/>
    </location>
</feature>
<evidence type="ECO:0000313" key="8">
    <source>
        <dbReference type="EMBL" id="QDT62882.1"/>
    </source>
</evidence>
<evidence type="ECO:0000256" key="4">
    <source>
        <dbReference type="ARBA" id="ARBA00023186"/>
    </source>
</evidence>
<keyword evidence="8" id="KW-0645">Protease</keyword>
<dbReference type="GO" id="GO:0005524">
    <property type="term" value="F:ATP binding"/>
    <property type="evidence" value="ECO:0007669"/>
    <property type="project" value="UniProtKB-KW"/>
</dbReference>
<evidence type="ECO:0000256" key="5">
    <source>
        <dbReference type="SAM" id="MobiDB-lite"/>
    </source>
</evidence>
<dbReference type="PANTHER" id="PTHR48102:SF3">
    <property type="entry name" value="ATP-DEPENDENT PROTEASE ATPASE SUBUNIT HSLU"/>
    <property type="match status" value="1"/>
</dbReference>
<dbReference type="GO" id="GO:0051603">
    <property type="term" value="P:proteolysis involved in protein catabolic process"/>
    <property type="evidence" value="ECO:0007669"/>
    <property type="project" value="TreeGrafter"/>
</dbReference>
<dbReference type="Gene3D" id="3.40.50.300">
    <property type="entry name" value="P-loop containing nucleotide triphosphate hydrolases"/>
    <property type="match status" value="2"/>
</dbReference>
<dbReference type="InterPro" id="IPR027417">
    <property type="entry name" value="P-loop_NTPase"/>
</dbReference>
<dbReference type="GO" id="GO:0016887">
    <property type="term" value="F:ATP hydrolysis activity"/>
    <property type="evidence" value="ECO:0007669"/>
    <property type="project" value="InterPro"/>
</dbReference>
<dbReference type="Gene3D" id="1.10.8.60">
    <property type="match status" value="1"/>
</dbReference>
<dbReference type="AlphaFoldDB" id="A0A517T3C9"/>
<evidence type="ECO:0000313" key="9">
    <source>
        <dbReference type="Proteomes" id="UP000319976"/>
    </source>
</evidence>
<feature type="compositionally biased region" description="Acidic residues" evidence="5">
    <location>
        <begin position="163"/>
        <end position="172"/>
    </location>
</feature>
<reference evidence="8 9" key="1">
    <citation type="submission" date="2019-02" db="EMBL/GenBank/DDBJ databases">
        <title>Deep-cultivation of Planctomycetes and their phenomic and genomic characterization uncovers novel biology.</title>
        <authorList>
            <person name="Wiegand S."/>
            <person name="Jogler M."/>
            <person name="Boedeker C."/>
            <person name="Pinto D."/>
            <person name="Vollmers J."/>
            <person name="Rivas-Marin E."/>
            <person name="Kohn T."/>
            <person name="Peeters S.H."/>
            <person name="Heuer A."/>
            <person name="Rast P."/>
            <person name="Oberbeckmann S."/>
            <person name="Bunk B."/>
            <person name="Jeske O."/>
            <person name="Meyerdierks A."/>
            <person name="Storesund J.E."/>
            <person name="Kallscheuer N."/>
            <person name="Luecker S."/>
            <person name="Lage O.M."/>
            <person name="Pohl T."/>
            <person name="Merkel B.J."/>
            <person name="Hornburger P."/>
            <person name="Mueller R.-W."/>
            <person name="Bruemmer F."/>
            <person name="Labrenz M."/>
            <person name="Spormann A.M."/>
            <person name="Op den Camp H."/>
            <person name="Overmann J."/>
            <person name="Amann R."/>
            <person name="Jetten M.S.M."/>
            <person name="Mascher T."/>
            <person name="Medema M.H."/>
            <person name="Devos D.P."/>
            <person name="Kaster A.-K."/>
            <person name="Ovreas L."/>
            <person name="Rohde M."/>
            <person name="Galperin M.Y."/>
            <person name="Jogler C."/>
        </authorList>
    </citation>
    <scope>NUCLEOTIDE SEQUENCE [LARGE SCALE GENOMIC DNA]</scope>
    <source>
        <strain evidence="8 9">V22</strain>
    </source>
</reference>
<dbReference type="InterPro" id="IPR003593">
    <property type="entry name" value="AAA+_ATPase"/>
</dbReference>
<evidence type="ECO:0000256" key="2">
    <source>
        <dbReference type="ARBA" id="ARBA00022741"/>
    </source>
</evidence>
<dbReference type="KEGG" id="chya:V22_00800"/>
<evidence type="ECO:0000256" key="3">
    <source>
        <dbReference type="ARBA" id="ARBA00022840"/>
    </source>
</evidence>
<name>A0A517T3C9_9PLAN</name>
<keyword evidence="2" id="KW-0547">Nucleotide-binding</keyword>
<dbReference type="NCBIfam" id="NF003544">
    <property type="entry name" value="PRK05201.1"/>
    <property type="match status" value="1"/>
</dbReference>
<dbReference type="Pfam" id="PF00004">
    <property type="entry name" value="AAA"/>
    <property type="match status" value="1"/>
</dbReference>
<evidence type="ECO:0000259" key="7">
    <source>
        <dbReference type="SMART" id="SM01086"/>
    </source>
</evidence>
<accession>A0A517T3C9</accession>
<keyword evidence="4" id="KW-0143">Chaperone</keyword>
<dbReference type="SMART" id="SM01086">
    <property type="entry name" value="ClpB_D2-small"/>
    <property type="match status" value="1"/>
</dbReference>
<feature type="domain" description="Clp ATPase C-terminal" evidence="7">
    <location>
        <begin position="362"/>
        <end position="457"/>
    </location>
</feature>
<comment type="similarity">
    <text evidence="1">Belongs to the ClpX chaperone family. HslU subfamily.</text>
</comment>
<keyword evidence="3" id="KW-0067">ATP-binding</keyword>
<dbReference type="NCBIfam" id="TIGR00390">
    <property type="entry name" value="hslU"/>
    <property type="match status" value="1"/>
</dbReference>
<dbReference type="SUPFAM" id="SSF52540">
    <property type="entry name" value="P-loop containing nucleoside triphosphate hydrolases"/>
    <property type="match status" value="1"/>
</dbReference>
<dbReference type="PANTHER" id="PTHR48102">
    <property type="entry name" value="ATP-DEPENDENT CLP PROTEASE ATP-BINDING SUBUNIT CLPX-LIKE, MITOCHONDRIAL-RELATED"/>
    <property type="match status" value="1"/>
</dbReference>
<dbReference type="SMART" id="SM00382">
    <property type="entry name" value="AAA"/>
    <property type="match status" value="1"/>
</dbReference>
<dbReference type="InterPro" id="IPR019489">
    <property type="entry name" value="Clp_ATPase_C"/>
</dbReference>
<dbReference type="Proteomes" id="UP000319976">
    <property type="component" value="Chromosome"/>
</dbReference>
<dbReference type="InterPro" id="IPR003959">
    <property type="entry name" value="ATPase_AAA_core"/>
</dbReference>
<dbReference type="EMBL" id="CP036316">
    <property type="protein sequence ID" value="QDT62882.1"/>
    <property type="molecule type" value="Genomic_DNA"/>
</dbReference>
<dbReference type="InterPro" id="IPR004491">
    <property type="entry name" value="HslU"/>
</dbReference>
<dbReference type="InterPro" id="IPR050052">
    <property type="entry name" value="ATP-dep_Clp_protease_ClpX"/>
</dbReference>
<dbReference type="GO" id="GO:0008233">
    <property type="term" value="F:peptidase activity"/>
    <property type="evidence" value="ECO:0007669"/>
    <property type="project" value="UniProtKB-KW"/>
</dbReference>
<organism evidence="8 9">
    <name type="scientific">Calycomorphotria hydatis</name>
    <dbReference type="NCBI Taxonomy" id="2528027"/>
    <lineage>
        <taxon>Bacteria</taxon>
        <taxon>Pseudomonadati</taxon>
        <taxon>Planctomycetota</taxon>
        <taxon>Planctomycetia</taxon>
        <taxon>Planctomycetales</taxon>
        <taxon>Planctomycetaceae</taxon>
        <taxon>Calycomorphotria</taxon>
    </lineage>
</organism>
<dbReference type="GO" id="GO:0009376">
    <property type="term" value="C:HslUV protease complex"/>
    <property type="evidence" value="ECO:0007669"/>
    <property type="project" value="InterPro"/>
</dbReference>
<feature type="region of interest" description="Disordered" evidence="5">
    <location>
        <begin position="148"/>
        <end position="183"/>
    </location>
</feature>
<dbReference type="Pfam" id="PF07724">
    <property type="entry name" value="AAA_2"/>
    <property type="match status" value="1"/>
</dbReference>
<proteinExistence type="inferred from homology"/>
<keyword evidence="9" id="KW-1185">Reference proteome</keyword>
<evidence type="ECO:0000256" key="1">
    <source>
        <dbReference type="ARBA" id="ARBA00009771"/>
    </source>
</evidence>
<gene>
    <name evidence="8" type="primary">clpY</name>
    <name evidence="8" type="ORF">V22_00800</name>
</gene>
<protein>
    <submittedName>
        <fullName evidence="8">ATP-dependent protease ATPase subunit ClpY</fullName>
    </submittedName>
</protein>
<sequence>MQKQMSESDILSVTDLTPRQIVAELDRHIVGQADAKKAVAIALRNRRRWDQLSPEDRREISPKNILMIGPTGVGKTEITRRLARIIGAPFVKVEASKFTEVGYYGRDVESMVRDLVEASVNLVVREKQKEVREEAARRAEEKLLDLLVPPHPPASSPVPQQLVDDENGESTEPEPATPHSRTREKFRGMLRDGELDKRKVELTVQQKSSPVQVLSNAGLDQMEMQNIFEQIMPKKTRRREVTVPEAREILIEQEVESLTDRDAVQEEALQLAEARGLIFIDEIDKITGEDGGSGRGADVSRQGVQRDLLPIVEGTTVQTRYGSIKTDHILFIAAGAFHRTKPSDLMPELQGRFPIRVELTDLGRDDFLRILTEPKNSLTRQYELLLATDNVELEFTADGLEAMADLANRVNQTTQNIGARRLHTILERLLEEVSFTAPEEAGKVVVNADYVNERLAEVVADEDLSKFVL</sequence>
<evidence type="ECO:0000259" key="6">
    <source>
        <dbReference type="SMART" id="SM00382"/>
    </source>
</evidence>
<keyword evidence="8" id="KW-0378">Hydrolase</keyword>